<keyword evidence="8" id="KW-1185">Reference proteome</keyword>
<dbReference type="InterPro" id="IPR011701">
    <property type="entry name" value="MFS"/>
</dbReference>
<keyword evidence="3 5" id="KW-1133">Transmembrane helix</keyword>
<feature type="transmembrane region" description="Helical" evidence="5">
    <location>
        <begin position="277"/>
        <end position="302"/>
    </location>
</feature>
<feature type="transmembrane region" description="Helical" evidence="5">
    <location>
        <begin position="158"/>
        <end position="177"/>
    </location>
</feature>
<feature type="transmembrane region" description="Helical" evidence="5">
    <location>
        <begin position="244"/>
        <end position="265"/>
    </location>
</feature>
<evidence type="ECO:0000256" key="1">
    <source>
        <dbReference type="ARBA" id="ARBA00004141"/>
    </source>
</evidence>
<dbReference type="Pfam" id="PF07690">
    <property type="entry name" value="MFS_1"/>
    <property type="match status" value="1"/>
</dbReference>
<dbReference type="InterPro" id="IPR036259">
    <property type="entry name" value="MFS_trans_sf"/>
</dbReference>
<feature type="transmembrane region" description="Helical" evidence="5">
    <location>
        <begin position="385"/>
        <end position="407"/>
    </location>
</feature>
<dbReference type="Gene3D" id="1.20.1250.20">
    <property type="entry name" value="MFS general substrate transporter like domains"/>
    <property type="match status" value="2"/>
</dbReference>
<accession>M5U8X9</accession>
<dbReference type="AlphaFoldDB" id="M5U8X9"/>
<dbReference type="Proteomes" id="UP000011885">
    <property type="component" value="Unassembled WGS sequence"/>
</dbReference>
<dbReference type="CDD" id="cd17319">
    <property type="entry name" value="MFS_ExuT_GudP_like"/>
    <property type="match status" value="1"/>
</dbReference>
<feature type="domain" description="Major facilitator superfamily (MFS) profile" evidence="6">
    <location>
        <begin position="26"/>
        <end position="438"/>
    </location>
</feature>
<sequence length="528" mass="57968">MTTTRTPFLSQAFMNPAAPTSQRFWLVFLVFLHTVNTYMDRVCISAAKGSMQDEISGLDDQMMGYVFGIFAIGYALFQIPAGWFSDRVGPRLGLTIVVAIWSVFTALTGAVYTAISLLFVRFLFGVGEAGAYPGATRAMYSWLPAKERGLGQGIFHSGARIGAALSLVLMPMLIAAIGWRMTFVANAAVGLLWGGVWWWWYRDDPANHSKVNEAELELIQRGIAEEAATESTVPYVQVVTSLNVLLAMFQYAASNITFFISITWLQPYLVETYGEEYAYLASLPLLCGAVALWISGYTVTFLHKLEMPVLSRRLPAMIGFALGAIGLLLCTQVTESTSVWMFIFFFSVGTFGVEMTLSPSWSFCMDIGGSRSGAVSAAMNMVGNMGAAVSAVAFPFFVANVTVPGIAETTGTANSFFLFAAVMNLLALGAWVLMNPRRELREISSSALRLRLAMFLAMFVLVMAALLYTKFIYEPEPEQEARANSVERAVVCDYEREFEGQGFLPSQRHAQWQSVMPCVEVVSKGAMV</sequence>
<name>M5U8X9_9BACT</name>
<dbReference type="PROSITE" id="PS50850">
    <property type="entry name" value="MFS"/>
    <property type="match status" value="1"/>
</dbReference>
<evidence type="ECO:0000256" key="5">
    <source>
        <dbReference type="SAM" id="Phobius"/>
    </source>
</evidence>
<evidence type="ECO:0000313" key="7">
    <source>
        <dbReference type="EMBL" id="EMI52428.1"/>
    </source>
</evidence>
<comment type="caution">
    <text evidence="7">The sequence shown here is derived from an EMBL/GenBank/DDBJ whole genome shotgun (WGS) entry which is preliminary data.</text>
</comment>
<protein>
    <submittedName>
        <fullName evidence="7">Major facilitator superfamily MFS-1</fullName>
    </submittedName>
</protein>
<comment type="subcellular location">
    <subcellularLocation>
        <location evidence="1">Membrane</location>
        <topology evidence="1">Multi-pass membrane protein</topology>
    </subcellularLocation>
</comment>
<feature type="transmembrane region" description="Helical" evidence="5">
    <location>
        <begin position="183"/>
        <end position="201"/>
    </location>
</feature>
<feature type="transmembrane region" description="Helical" evidence="5">
    <location>
        <begin position="96"/>
        <end position="120"/>
    </location>
</feature>
<dbReference type="InterPro" id="IPR020846">
    <property type="entry name" value="MFS_dom"/>
</dbReference>
<evidence type="ECO:0000259" key="6">
    <source>
        <dbReference type="PROSITE" id="PS50850"/>
    </source>
</evidence>
<evidence type="ECO:0000256" key="3">
    <source>
        <dbReference type="ARBA" id="ARBA00022989"/>
    </source>
</evidence>
<gene>
    <name evidence="7" type="ORF">RSSM_06140</name>
</gene>
<dbReference type="RefSeq" id="WP_008687709.1">
    <property type="nucleotide sequence ID" value="NZ_ANOH01000431.1"/>
</dbReference>
<organism evidence="7 8">
    <name type="scientific">Rhodopirellula sallentina SM41</name>
    <dbReference type="NCBI Taxonomy" id="1263870"/>
    <lineage>
        <taxon>Bacteria</taxon>
        <taxon>Pseudomonadati</taxon>
        <taxon>Planctomycetota</taxon>
        <taxon>Planctomycetia</taxon>
        <taxon>Pirellulales</taxon>
        <taxon>Pirellulaceae</taxon>
        <taxon>Rhodopirellula</taxon>
    </lineage>
</organism>
<dbReference type="PANTHER" id="PTHR11662">
    <property type="entry name" value="SOLUTE CARRIER FAMILY 17"/>
    <property type="match status" value="1"/>
</dbReference>
<proteinExistence type="predicted"/>
<dbReference type="GO" id="GO:0016020">
    <property type="term" value="C:membrane"/>
    <property type="evidence" value="ECO:0007669"/>
    <property type="project" value="UniProtKB-SubCell"/>
</dbReference>
<feature type="transmembrane region" description="Helical" evidence="5">
    <location>
        <begin position="314"/>
        <end position="334"/>
    </location>
</feature>
<feature type="transmembrane region" description="Helical" evidence="5">
    <location>
        <begin position="413"/>
        <end position="433"/>
    </location>
</feature>
<evidence type="ECO:0000313" key="8">
    <source>
        <dbReference type="Proteomes" id="UP000011885"/>
    </source>
</evidence>
<reference evidence="7 8" key="1">
    <citation type="journal article" date="2013" name="Mar. Genomics">
        <title>Expression of sulfatases in Rhodopirellula baltica and the diversity of sulfatases in the genus Rhodopirellula.</title>
        <authorList>
            <person name="Wegner C.E."/>
            <person name="Richter-Heitmann T."/>
            <person name="Klindworth A."/>
            <person name="Klockow C."/>
            <person name="Richter M."/>
            <person name="Achstetter T."/>
            <person name="Glockner F.O."/>
            <person name="Harder J."/>
        </authorList>
    </citation>
    <scope>NUCLEOTIDE SEQUENCE [LARGE SCALE GENOMIC DNA]</scope>
    <source>
        <strain evidence="7 8">SM41</strain>
    </source>
</reference>
<dbReference type="EMBL" id="ANOH01000431">
    <property type="protein sequence ID" value="EMI52428.1"/>
    <property type="molecule type" value="Genomic_DNA"/>
</dbReference>
<dbReference type="SUPFAM" id="SSF103473">
    <property type="entry name" value="MFS general substrate transporter"/>
    <property type="match status" value="1"/>
</dbReference>
<dbReference type="PATRIC" id="fig|1263870.3.peg.6506"/>
<feature type="transmembrane region" description="Helical" evidence="5">
    <location>
        <begin position="24"/>
        <end position="44"/>
    </location>
</feature>
<evidence type="ECO:0000256" key="2">
    <source>
        <dbReference type="ARBA" id="ARBA00022692"/>
    </source>
</evidence>
<feature type="transmembrane region" description="Helical" evidence="5">
    <location>
        <begin position="65"/>
        <end position="84"/>
    </location>
</feature>
<keyword evidence="4 5" id="KW-0472">Membrane</keyword>
<dbReference type="InterPro" id="IPR050382">
    <property type="entry name" value="MFS_Na/Anion_cotransporter"/>
</dbReference>
<feature type="transmembrane region" description="Helical" evidence="5">
    <location>
        <begin position="453"/>
        <end position="473"/>
    </location>
</feature>
<feature type="transmembrane region" description="Helical" evidence="5">
    <location>
        <begin position="340"/>
        <end position="364"/>
    </location>
</feature>
<keyword evidence="2 5" id="KW-0812">Transmembrane</keyword>
<evidence type="ECO:0000256" key="4">
    <source>
        <dbReference type="ARBA" id="ARBA00023136"/>
    </source>
</evidence>
<dbReference type="PANTHER" id="PTHR11662:SF399">
    <property type="entry name" value="FI19708P1-RELATED"/>
    <property type="match status" value="1"/>
</dbReference>
<dbReference type="GO" id="GO:0022857">
    <property type="term" value="F:transmembrane transporter activity"/>
    <property type="evidence" value="ECO:0007669"/>
    <property type="project" value="InterPro"/>
</dbReference>